<keyword evidence="2" id="KW-1003">Cell membrane</keyword>
<evidence type="ECO:0000256" key="8">
    <source>
        <dbReference type="SAM" id="Phobius"/>
    </source>
</evidence>
<evidence type="ECO:0000256" key="2">
    <source>
        <dbReference type="ARBA" id="ARBA00022475"/>
    </source>
</evidence>
<evidence type="ECO:0000256" key="3">
    <source>
        <dbReference type="ARBA" id="ARBA00022692"/>
    </source>
</evidence>
<reference evidence="11" key="1">
    <citation type="submission" date="2006-05" db="EMBL/GenBank/DDBJ databases">
        <title>Annotation of the draft genome assembly of Desulfuromonas acetoxidans DSM 684.</title>
        <authorList>
            <consortium name="US DOE Joint Genome Institute (JGI-ORNL)"/>
            <person name="Larimer F."/>
            <person name="Land M."/>
            <person name="Hauser L."/>
        </authorList>
    </citation>
    <scope>NUCLEOTIDE SEQUENCE [LARGE SCALE GENOMIC DNA]</scope>
    <source>
        <strain evidence="11">DSM 684</strain>
    </source>
</reference>
<gene>
    <name evidence="11" type="ORF">Dace_0144</name>
</gene>
<dbReference type="AlphaFoldDB" id="Q1JVL1"/>
<dbReference type="EMBL" id="AAEW02000036">
    <property type="protein sequence ID" value="EAT14284.1"/>
    <property type="molecule type" value="Genomic_DNA"/>
</dbReference>
<name>Q1JVL1_DESA6</name>
<evidence type="ECO:0000256" key="9">
    <source>
        <dbReference type="SAM" id="SignalP"/>
    </source>
</evidence>
<comment type="subcellular location">
    <subcellularLocation>
        <location evidence="1">Cell membrane</location>
        <topology evidence="1">Multi-pass membrane protein</topology>
    </subcellularLocation>
    <subcellularLocation>
        <location evidence="6">Membrane</location>
        <topology evidence="6">Multi-pass membrane protein</topology>
    </subcellularLocation>
</comment>
<evidence type="ECO:0000313" key="11">
    <source>
        <dbReference type="EMBL" id="EAT14284.1"/>
    </source>
</evidence>
<keyword evidence="5 8" id="KW-0472">Membrane</keyword>
<dbReference type="RefSeq" id="WP_006003089.1">
    <property type="nucleotide sequence ID" value="NZ_AAEW02000036.1"/>
</dbReference>
<dbReference type="GO" id="GO:0017038">
    <property type="term" value="P:protein import"/>
    <property type="evidence" value="ECO:0007669"/>
    <property type="project" value="TreeGrafter"/>
</dbReference>
<proteinExistence type="inferred from homology"/>
<comment type="similarity">
    <text evidence="6">Belongs to the exbB/tolQ family.</text>
</comment>
<dbReference type="InterPro" id="IPR002898">
    <property type="entry name" value="MotA_ExbB_proton_chnl"/>
</dbReference>
<dbReference type="PROSITE" id="PS51257">
    <property type="entry name" value="PROKAR_LIPOPROTEIN"/>
    <property type="match status" value="1"/>
</dbReference>
<dbReference type="InterPro" id="IPR017270">
    <property type="entry name" value="MotA/TolQ/ExbB-rel"/>
</dbReference>
<keyword evidence="4 8" id="KW-1133">Transmembrane helix</keyword>
<evidence type="ECO:0000256" key="7">
    <source>
        <dbReference type="SAM" id="Coils"/>
    </source>
</evidence>
<protein>
    <submittedName>
        <fullName evidence="11">MotA/TolQ/ExbB proton channel</fullName>
    </submittedName>
</protein>
<dbReference type="Pfam" id="PF01618">
    <property type="entry name" value="MotA_ExbB"/>
    <property type="match status" value="1"/>
</dbReference>
<dbReference type="GO" id="GO:0005886">
    <property type="term" value="C:plasma membrane"/>
    <property type="evidence" value="ECO:0007669"/>
    <property type="project" value="UniProtKB-SubCell"/>
</dbReference>
<feature type="chain" id="PRO_5004192526" evidence="9">
    <location>
        <begin position="23"/>
        <end position="480"/>
    </location>
</feature>
<sequence length="480" mass="53948">MMRLNTVIVMTLIALLSCPVQAEDQRVQAQAAKEQQQQVVAQAQAEQQQAEEQARRQLQALTRDRKALTAAVDDARRNVMRLKKRHQTLEQQEKTLAQQQARLEKTQKEQRQRLQELLGFIRLAAKDADGLLHSSQLNALHPQRTAVLNRLQQQDDVPAMDDVAAMSQALLDEMRGTGEVQIVDQNIVDRQGETRSAQVLLLGDFSAAYRTDEESGFLLYSEASSRLFALSELPARRWQHQIDRYLDGETAQAPIDVGRGASLRQLMYQTDFNDQLSQGGFIVWPILLIGAVAVVLIGERSWFLRRNRFDGKVFLGRLEPLIEQGKWHDCETACQEHDDKPLPRVLRAGLPYRDLNREDLENSLQEAILGEIPRLERFLSTLAVLASIAPLLGLLGTVTGMINTFQVITFHGTGDPRLMSSGISEALVTTMLGLAVAIPIMLCHSLLSRRVEMVIGELEERAIRFVNVICKTRVTPDKPS</sequence>
<dbReference type="PANTHER" id="PTHR30625">
    <property type="entry name" value="PROTEIN TOLQ"/>
    <property type="match status" value="1"/>
</dbReference>
<dbReference type="OrthoDB" id="4045at2"/>
<evidence type="ECO:0000256" key="1">
    <source>
        <dbReference type="ARBA" id="ARBA00004651"/>
    </source>
</evidence>
<keyword evidence="6" id="KW-0653">Protein transport</keyword>
<evidence type="ECO:0000256" key="6">
    <source>
        <dbReference type="RuleBase" id="RU004057"/>
    </source>
</evidence>
<keyword evidence="3 8" id="KW-0812">Transmembrane</keyword>
<keyword evidence="7" id="KW-0175">Coiled coil</keyword>
<evidence type="ECO:0000313" key="12">
    <source>
        <dbReference type="Proteomes" id="UP000005695"/>
    </source>
</evidence>
<dbReference type="PANTHER" id="PTHR30625:SF11">
    <property type="entry name" value="MOTA_TOLQ_EXBB PROTON CHANNEL DOMAIN-CONTAINING PROTEIN"/>
    <property type="match status" value="1"/>
</dbReference>
<feature type="transmembrane region" description="Helical" evidence="8">
    <location>
        <begin position="281"/>
        <end position="298"/>
    </location>
</feature>
<feature type="coiled-coil region" evidence="7">
    <location>
        <begin position="26"/>
        <end position="116"/>
    </location>
</feature>
<feature type="transmembrane region" description="Helical" evidence="8">
    <location>
        <begin position="422"/>
        <end position="443"/>
    </location>
</feature>
<keyword evidence="9" id="KW-0732">Signal</keyword>
<evidence type="ECO:0000256" key="5">
    <source>
        <dbReference type="ARBA" id="ARBA00023136"/>
    </source>
</evidence>
<keyword evidence="12" id="KW-1185">Reference proteome</keyword>
<evidence type="ECO:0000256" key="4">
    <source>
        <dbReference type="ARBA" id="ARBA00022989"/>
    </source>
</evidence>
<keyword evidence="6" id="KW-0813">Transport</keyword>
<comment type="caution">
    <text evidence="11">The sequence shown here is derived from an EMBL/GenBank/DDBJ whole genome shotgun (WGS) entry which is preliminary data.</text>
</comment>
<accession>Q1JVL1</accession>
<reference evidence="11" key="2">
    <citation type="submission" date="2006-05" db="EMBL/GenBank/DDBJ databases">
        <title>Sequencing of the draft genome and assembly of Desulfuromonas acetoxidans DSM 684.</title>
        <authorList>
            <consortium name="US DOE Joint Genome Institute (JGI-PGF)"/>
            <person name="Copeland A."/>
            <person name="Lucas S."/>
            <person name="Lapidus A."/>
            <person name="Barry K."/>
            <person name="Detter J.C."/>
            <person name="Glavina del Rio T."/>
            <person name="Hammon N."/>
            <person name="Israni S."/>
            <person name="Dalin E."/>
            <person name="Tice H."/>
            <person name="Bruce D."/>
            <person name="Pitluck S."/>
            <person name="Richardson P."/>
        </authorList>
    </citation>
    <scope>NUCLEOTIDE SEQUENCE [LARGE SCALE GENOMIC DNA]</scope>
    <source>
        <strain evidence="11">DSM 684</strain>
    </source>
</reference>
<feature type="transmembrane region" description="Helical" evidence="8">
    <location>
        <begin position="378"/>
        <end position="402"/>
    </location>
</feature>
<feature type="domain" description="MotA/TolQ/ExbB proton channel" evidence="10">
    <location>
        <begin position="339"/>
        <end position="459"/>
    </location>
</feature>
<dbReference type="Proteomes" id="UP000005695">
    <property type="component" value="Unassembled WGS sequence"/>
</dbReference>
<dbReference type="PIRSF" id="PIRSF037714">
    <property type="entry name" value="TolR"/>
    <property type="match status" value="1"/>
</dbReference>
<dbReference type="InterPro" id="IPR050790">
    <property type="entry name" value="ExbB/TolQ_transport"/>
</dbReference>
<organism evidence="11 12">
    <name type="scientific">Desulfuromonas acetoxidans (strain DSM 684 / 11070)</name>
    <dbReference type="NCBI Taxonomy" id="281689"/>
    <lineage>
        <taxon>Bacteria</taxon>
        <taxon>Pseudomonadati</taxon>
        <taxon>Thermodesulfobacteriota</taxon>
        <taxon>Desulfuromonadia</taxon>
        <taxon>Desulfuromonadales</taxon>
        <taxon>Desulfuromonadaceae</taxon>
        <taxon>Desulfuromonas</taxon>
    </lineage>
</organism>
<evidence type="ECO:0000259" key="10">
    <source>
        <dbReference type="Pfam" id="PF01618"/>
    </source>
</evidence>
<feature type="signal peptide" evidence="9">
    <location>
        <begin position="1"/>
        <end position="22"/>
    </location>
</feature>